<feature type="compositionally biased region" description="Polar residues" evidence="1">
    <location>
        <begin position="547"/>
        <end position="556"/>
    </location>
</feature>
<feature type="compositionally biased region" description="Polar residues" evidence="1">
    <location>
        <begin position="610"/>
        <end position="626"/>
    </location>
</feature>
<feature type="compositionally biased region" description="Basic and acidic residues" evidence="1">
    <location>
        <begin position="630"/>
        <end position="640"/>
    </location>
</feature>
<evidence type="ECO:0000256" key="1">
    <source>
        <dbReference type="SAM" id="MobiDB-lite"/>
    </source>
</evidence>
<feature type="compositionally biased region" description="Basic and acidic residues" evidence="1">
    <location>
        <begin position="569"/>
        <end position="580"/>
    </location>
</feature>
<evidence type="ECO:0000313" key="2">
    <source>
        <dbReference type="EMBL" id="KAH0460081.1"/>
    </source>
</evidence>
<gene>
    <name evidence="2" type="ORF">IEQ34_010744</name>
</gene>
<dbReference type="PANTHER" id="PTHR47067:SF4">
    <property type="entry name" value="PROTEIN WVD2-LIKE 7 ISOFORM X1"/>
    <property type="match status" value="1"/>
</dbReference>
<reference evidence="2 3" key="1">
    <citation type="journal article" date="2021" name="Hortic Res">
        <title>Chromosome-scale assembly of the Dendrobium chrysotoxum genome enhances the understanding of orchid evolution.</title>
        <authorList>
            <person name="Zhang Y."/>
            <person name="Zhang G.Q."/>
            <person name="Zhang D."/>
            <person name="Liu X.D."/>
            <person name="Xu X.Y."/>
            <person name="Sun W.H."/>
            <person name="Yu X."/>
            <person name="Zhu X."/>
            <person name="Wang Z.W."/>
            <person name="Zhao X."/>
            <person name="Zhong W.Y."/>
            <person name="Chen H."/>
            <person name="Yin W.L."/>
            <person name="Huang T."/>
            <person name="Niu S.C."/>
            <person name="Liu Z.J."/>
        </authorList>
    </citation>
    <scope>NUCLEOTIDE SEQUENCE [LARGE SCALE GENOMIC DNA]</scope>
    <source>
        <strain evidence="2">Lindl</strain>
    </source>
</reference>
<dbReference type="InterPro" id="IPR044216">
    <property type="entry name" value="WDL7"/>
</dbReference>
<protein>
    <recommendedName>
        <fullName evidence="4">Protein WVD2-like 7</fullName>
    </recommendedName>
</protein>
<feature type="region of interest" description="Disordered" evidence="1">
    <location>
        <begin position="234"/>
        <end position="258"/>
    </location>
</feature>
<dbReference type="PANTHER" id="PTHR47067">
    <property type="entry name" value="TPX2 (TARGETING PROTEIN FOR XKLP2) PROTEIN FAMILY-RELATED"/>
    <property type="match status" value="1"/>
</dbReference>
<feature type="region of interest" description="Disordered" evidence="1">
    <location>
        <begin position="547"/>
        <end position="640"/>
    </location>
</feature>
<dbReference type="EMBL" id="JAGFBR010000010">
    <property type="protein sequence ID" value="KAH0460081.1"/>
    <property type="molecule type" value="Genomic_DNA"/>
</dbReference>
<keyword evidence="3" id="KW-1185">Reference proteome</keyword>
<evidence type="ECO:0008006" key="4">
    <source>
        <dbReference type="Google" id="ProtNLM"/>
    </source>
</evidence>
<comment type="caution">
    <text evidence="2">The sequence shown here is derived from an EMBL/GenBank/DDBJ whole genome shotgun (WGS) entry which is preliminary data.</text>
</comment>
<dbReference type="Proteomes" id="UP000775213">
    <property type="component" value="Unassembled WGS sequence"/>
</dbReference>
<proteinExistence type="predicted"/>
<feature type="region of interest" description="Disordered" evidence="1">
    <location>
        <begin position="343"/>
        <end position="381"/>
    </location>
</feature>
<dbReference type="AlphaFoldDB" id="A0AAV7GTM5"/>
<name>A0AAV7GTM5_DENCH</name>
<accession>A0AAV7GTM5</accession>
<sequence>MAPRGYHVAHPSHVPRGERRLYLEWATVISPISFPYLFLTLNGHHCAQEFNKSQRRTVNSCESFFSGSGWCVGQGWYYEMATDVDRSCYGWSREDLDDQDDSREISISQMLDHGSISFGRFALEPLSWEKRSVFTHNRYQEELEKCKAPGLVAQKKAYFEEYYKRIRTMKTLQENQHTEPESNCGHNNGISEKIREDERVVPSKSDVEEMIKTVGPDVEKATTEVSLDVDGETALVKPDSPANLSKEYKNGESPPNSKHWQILDINSYHHEPITTSIADSELHEFIRDENKLEPRGIISGSISQLIKVENQRVIGKKSHGDELDYVISSDRENASIEVPLSIDVETALPETDPPVNSSEDDKMGENSQNSKQFQLLDQNSRDHEPITASIEDCKQQDFISQANEVISKETENFVPNDSFYFSSSHKVLEDKLNAEQKKEHSYVAGDFVNSKLKSKSVTVMLTQVLRDSSQKSNGKKNVCIVSHKQTFDRILSSKHASVASHESSKKMHSKITTPRPFSFATGKQAVVSISASARYEAKNILSLSSLPHKNTNSKAVSSRPGIPYSLKRGKLESSGHEPRRQPLVTSGQATHLKGASANNVIRPQKARSVNLPTSCKSGKNVGTNSNRYRRNNEDEKQKANDETCLKEVLAQGKPTIFSVISRNHDPDNIKMARSRIQDLLSVNTKNSQLGENSLVGRKLRPEKPRWR</sequence>
<feature type="compositionally biased region" description="Polar residues" evidence="1">
    <location>
        <begin position="365"/>
        <end position="378"/>
    </location>
</feature>
<feature type="region of interest" description="Disordered" evidence="1">
    <location>
        <begin position="495"/>
        <end position="515"/>
    </location>
</feature>
<organism evidence="2 3">
    <name type="scientific">Dendrobium chrysotoxum</name>
    <name type="common">Orchid</name>
    <dbReference type="NCBI Taxonomy" id="161865"/>
    <lineage>
        <taxon>Eukaryota</taxon>
        <taxon>Viridiplantae</taxon>
        <taxon>Streptophyta</taxon>
        <taxon>Embryophyta</taxon>
        <taxon>Tracheophyta</taxon>
        <taxon>Spermatophyta</taxon>
        <taxon>Magnoliopsida</taxon>
        <taxon>Liliopsida</taxon>
        <taxon>Asparagales</taxon>
        <taxon>Orchidaceae</taxon>
        <taxon>Epidendroideae</taxon>
        <taxon>Malaxideae</taxon>
        <taxon>Dendrobiinae</taxon>
        <taxon>Dendrobium</taxon>
    </lineage>
</organism>
<evidence type="ECO:0000313" key="3">
    <source>
        <dbReference type="Proteomes" id="UP000775213"/>
    </source>
</evidence>